<dbReference type="EMBL" id="NHYE01005232">
    <property type="protein sequence ID" value="PPQ75738.1"/>
    <property type="molecule type" value="Genomic_DNA"/>
</dbReference>
<name>A0A409WB76_9AGAR</name>
<evidence type="ECO:0000313" key="3">
    <source>
        <dbReference type="Proteomes" id="UP000284706"/>
    </source>
</evidence>
<organism evidence="2 3">
    <name type="scientific">Gymnopilus dilepis</name>
    <dbReference type="NCBI Taxonomy" id="231916"/>
    <lineage>
        <taxon>Eukaryota</taxon>
        <taxon>Fungi</taxon>
        <taxon>Dikarya</taxon>
        <taxon>Basidiomycota</taxon>
        <taxon>Agaricomycotina</taxon>
        <taxon>Agaricomycetes</taxon>
        <taxon>Agaricomycetidae</taxon>
        <taxon>Agaricales</taxon>
        <taxon>Agaricineae</taxon>
        <taxon>Hymenogastraceae</taxon>
        <taxon>Gymnopilus</taxon>
    </lineage>
</organism>
<evidence type="ECO:0000313" key="2">
    <source>
        <dbReference type="EMBL" id="PPQ75738.1"/>
    </source>
</evidence>
<reference evidence="2 3" key="1">
    <citation type="journal article" date="2018" name="Evol. Lett.">
        <title>Horizontal gene cluster transfer increased hallucinogenic mushroom diversity.</title>
        <authorList>
            <person name="Reynolds H.T."/>
            <person name="Vijayakumar V."/>
            <person name="Gluck-Thaler E."/>
            <person name="Korotkin H.B."/>
            <person name="Matheny P.B."/>
            <person name="Slot J.C."/>
        </authorList>
    </citation>
    <scope>NUCLEOTIDE SEQUENCE [LARGE SCALE GENOMIC DNA]</scope>
    <source>
        <strain evidence="2 3">SRW20</strain>
    </source>
</reference>
<proteinExistence type="predicted"/>
<evidence type="ECO:0000256" key="1">
    <source>
        <dbReference type="SAM" id="MobiDB-lite"/>
    </source>
</evidence>
<accession>A0A409WB76</accession>
<dbReference type="Proteomes" id="UP000284706">
    <property type="component" value="Unassembled WGS sequence"/>
</dbReference>
<keyword evidence="3" id="KW-1185">Reference proteome</keyword>
<dbReference type="InParanoid" id="A0A409WB76"/>
<comment type="caution">
    <text evidence="2">The sequence shown here is derived from an EMBL/GenBank/DDBJ whole genome shotgun (WGS) entry which is preliminary data.</text>
</comment>
<feature type="region of interest" description="Disordered" evidence="1">
    <location>
        <begin position="33"/>
        <end position="70"/>
    </location>
</feature>
<dbReference type="AlphaFoldDB" id="A0A409WB76"/>
<protein>
    <submittedName>
        <fullName evidence="2">Uncharacterized protein</fullName>
    </submittedName>
</protein>
<gene>
    <name evidence="2" type="ORF">CVT26_000978</name>
</gene>
<sequence length="70" mass="7901">MADSGKEMDGTVGQVTRMLDDARFQHHLGLREPQMKTLRGSTSKARSKTDQERANSFQETLEIDRGQSSF</sequence>